<comment type="cofactor">
    <cofactor evidence="2">
        <name>Mg(2+)</name>
        <dbReference type="ChEBI" id="CHEBI:18420"/>
    </cofactor>
</comment>
<dbReference type="EMBL" id="JARQWQ010000030">
    <property type="protein sequence ID" value="KAK2562183.1"/>
    <property type="molecule type" value="Genomic_DNA"/>
</dbReference>
<evidence type="ECO:0000256" key="2">
    <source>
        <dbReference type="PIRSR" id="PIRSR600760-2"/>
    </source>
</evidence>
<feature type="binding site" evidence="2">
    <location>
        <position position="318"/>
    </location>
    <ligand>
        <name>Mg(2+)</name>
        <dbReference type="ChEBI" id="CHEBI:18420"/>
        <label>1</label>
        <note>catalytic</note>
    </ligand>
</feature>
<dbReference type="PANTHER" id="PTHR43028:SF3">
    <property type="entry name" value="INOSITOL POLYPHOSPHATE 1-PHOSPHATASE"/>
    <property type="match status" value="1"/>
</dbReference>
<dbReference type="Gene3D" id="4.10.460.10">
    <property type="entry name" value="Inositol Polyphosphate 1-phosphatase, domain 1"/>
    <property type="match status" value="1"/>
</dbReference>
<dbReference type="InterPro" id="IPR050725">
    <property type="entry name" value="CysQ/Inositol_MonoPase"/>
</dbReference>
<feature type="binding site" evidence="2">
    <location>
        <position position="163"/>
    </location>
    <ligand>
        <name>Mg(2+)</name>
        <dbReference type="ChEBI" id="CHEBI:18420"/>
        <label>1</label>
        <note>catalytic</note>
    </ligand>
</feature>
<dbReference type="Proteomes" id="UP001249851">
    <property type="component" value="Unassembled WGS sequence"/>
</dbReference>
<reference evidence="3" key="2">
    <citation type="journal article" date="2023" name="Science">
        <title>Genomic signatures of disease resistance in endangered staghorn corals.</title>
        <authorList>
            <person name="Vollmer S.V."/>
            <person name="Selwyn J.D."/>
            <person name="Despard B.A."/>
            <person name="Roesel C.L."/>
        </authorList>
    </citation>
    <scope>NUCLEOTIDE SEQUENCE</scope>
    <source>
        <strain evidence="3">K2</strain>
    </source>
</reference>
<protein>
    <submittedName>
        <fullName evidence="3">Inositol polyphosphate 1-phosphatase</fullName>
    </submittedName>
</protein>
<comment type="caution">
    <text evidence="3">The sequence shown here is derived from an EMBL/GenBank/DDBJ whole genome shotgun (WGS) entry which is preliminary data.</text>
</comment>
<evidence type="ECO:0000313" key="3">
    <source>
        <dbReference type="EMBL" id="KAK2562183.1"/>
    </source>
</evidence>
<evidence type="ECO:0000313" key="4">
    <source>
        <dbReference type="Proteomes" id="UP001249851"/>
    </source>
</evidence>
<dbReference type="InterPro" id="IPR000760">
    <property type="entry name" value="Inositol_monophosphatase-like"/>
</dbReference>
<name>A0AAD9QIX0_ACRCE</name>
<gene>
    <name evidence="3" type="ORF">P5673_014957</name>
</gene>
<dbReference type="Gene3D" id="3.30.540.10">
    <property type="entry name" value="Fructose-1,6-Bisphosphatase, subunit A, domain 1"/>
    <property type="match status" value="1"/>
</dbReference>
<dbReference type="InterPro" id="IPR044897">
    <property type="entry name" value="INPP1_dom_1"/>
</dbReference>
<sequence length="394" mass="44507">MASKRTAEHFVKVLLQVCEKSAMIARAWRFQEELFELLVEEKTGKEKNKRFTRDFKTLADVLVQEVVKHDVIREYPEFKGFIFGEESNKFTNNNGQEIVMEVQEDIAATFRHLVSVIDGNEKAAQLLADIIHTEISLETNEARVLRDKLDFELPLDELAIWIDPIDCTAQYMSNSPGKMVNGILVSGITCATVLIGVFHRGTGVPVAGVINQPFFSEAKDKQKNQQWRGRRIWGVAYNEHCYSFLGNNPKLNQNDEFVSDRNFKIAVSSSESEEIKDKLLSSGVEIVSVSGVGHKLLQVIDKNVDFYILSHASSYKWDTCAAHAIICSLGGDVISFDEALALKSNMKDIDKIGLLKCRLKYYTPDDKKGEKWSNTSGVIAFLSFSKVFELLQYL</sequence>
<comment type="similarity">
    <text evidence="1">Belongs to the inositol monophosphatase superfamily.</text>
</comment>
<dbReference type="GO" id="GO:0046872">
    <property type="term" value="F:metal ion binding"/>
    <property type="evidence" value="ECO:0007669"/>
    <property type="project" value="UniProtKB-KW"/>
</dbReference>
<evidence type="ECO:0000256" key="1">
    <source>
        <dbReference type="ARBA" id="ARBA00009759"/>
    </source>
</evidence>
<keyword evidence="2" id="KW-0479">Metal-binding</keyword>
<organism evidence="3 4">
    <name type="scientific">Acropora cervicornis</name>
    <name type="common">Staghorn coral</name>
    <dbReference type="NCBI Taxonomy" id="6130"/>
    <lineage>
        <taxon>Eukaryota</taxon>
        <taxon>Metazoa</taxon>
        <taxon>Cnidaria</taxon>
        <taxon>Anthozoa</taxon>
        <taxon>Hexacorallia</taxon>
        <taxon>Scleractinia</taxon>
        <taxon>Astrocoeniina</taxon>
        <taxon>Acroporidae</taxon>
        <taxon>Acropora</taxon>
    </lineage>
</organism>
<accession>A0AAD9QIX0</accession>
<keyword evidence="2" id="KW-0460">Magnesium</keyword>
<feature type="binding site" evidence="2">
    <location>
        <position position="166"/>
    </location>
    <ligand>
        <name>Mg(2+)</name>
        <dbReference type="ChEBI" id="CHEBI:18420"/>
        <label>1</label>
        <note>catalytic</note>
    </ligand>
</feature>
<dbReference type="GO" id="GO:0004441">
    <property type="term" value="F:inositol-1,4-bisphosphate 1-phosphatase activity"/>
    <property type="evidence" value="ECO:0007669"/>
    <property type="project" value="TreeGrafter"/>
</dbReference>
<dbReference type="PANTHER" id="PTHR43028">
    <property type="entry name" value="3'(2'),5'-BISPHOSPHATE NUCLEOTIDASE 1"/>
    <property type="match status" value="1"/>
</dbReference>
<feature type="binding site" evidence="2">
    <location>
        <position position="85"/>
    </location>
    <ligand>
        <name>Mg(2+)</name>
        <dbReference type="ChEBI" id="CHEBI:18420"/>
        <label>1</label>
        <note>catalytic</note>
    </ligand>
</feature>
<keyword evidence="4" id="KW-1185">Reference proteome</keyword>
<dbReference type="SUPFAM" id="SSF56655">
    <property type="entry name" value="Carbohydrate phosphatase"/>
    <property type="match status" value="1"/>
</dbReference>
<feature type="binding site" evidence="2">
    <location>
        <position position="165"/>
    </location>
    <ligand>
        <name>Mg(2+)</name>
        <dbReference type="ChEBI" id="CHEBI:18420"/>
        <label>1</label>
        <note>catalytic</note>
    </ligand>
</feature>
<reference evidence="3" key="1">
    <citation type="journal article" date="2023" name="G3 (Bethesda)">
        <title>Whole genome assembly and annotation of the endangered Caribbean coral Acropora cervicornis.</title>
        <authorList>
            <person name="Selwyn J.D."/>
            <person name="Vollmer S.V."/>
        </authorList>
    </citation>
    <scope>NUCLEOTIDE SEQUENCE</scope>
    <source>
        <strain evidence="3">K2</strain>
    </source>
</reference>
<dbReference type="Pfam" id="PF00459">
    <property type="entry name" value="Inositol_P"/>
    <property type="match status" value="1"/>
</dbReference>
<dbReference type="AlphaFoldDB" id="A0AAD9QIX0"/>
<dbReference type="Gene3D" id="3.40.190.80">
    <property type="match status" value="1"/>
</dbReference>
<proteinExistence type="inferred from homology"/>